<dbReference type="Ensembl" id="ENSBIXT00000019701.1">
    <property type="protein sequence ID" value="ENSBIXP00000033367.1"/>
    <property type="gene ID" value="ENSBIXG00000002278.1"/>
</dbReference>
<evidence type="ECO:0000256" key="1">
    <source>
        <dbReference type="SAM" id="MobiDB-lite"/>
    </source>
</evidence>
<feature type="compositionally biased region" description="Low complexity" evidence="1">
    <location>
        <begin position="33"/>
        <end position="42"/>
    </location>
</feature>
<dbReference type="Proteomes" id="UP000314981">
    <property type="component" value="Chromosome 18"/>
</dbReference>
<evidence type="ECO:0000313" key="4">
    <source>
        <dbReference type="Proteomes" id="UP000429181"/>
    </source>
</evidence>
<sequence>EFSRMAQMRKAMSSGSAAASSSTAPGRTLGSTGKAARWGGARPRPKRGGPWCGAKRRSQSVERSAASSTPPGKTCAPGKKPWLAERCSSSTRNPSAGGWGLDAAAGTGRVQPAASTKVAARLQLLGPARTGTLMTGSGARLPGSGFWCHWSSPRKLANWRLPVRRVWCPRREAPPRMPVFPARSLAGQRLSQPRARRASSSSPRQDTRLQLECLGSHNDCRGKSAMQT</sequence>
<feature type="region of interest" description="Disordered" evidence="1">
    <location>
        <begin position="179"/>
        <end position="209"/>
    </location>
</feature>
<feature type="compositionally biased region" description="Low complexity" evidence="1">
    <location>
        <begin position="11"/>
        <end position="24"/>
    </location>
</feature>
<accession>A0A4W2IQ38</accession>
<feature type="region of interest" description="Disordered" evidence="1">
    <location>
        <begin position="1"/>
        <end position="95"/>
    </location>
</feature>
<dbReference type="AlphaFoldDB" id="A0A4W2IQ38"/>
<name>A0A4W2IQ38_BOBOX</name>
<protein>
    <submittedName>
        <fullName evidence="2">Uncharacterized protein</fullName>
    </submittedName>
</protein>
<reference evidence="2" key="2">
    <citation type="submission" date="2025-05" db="UniProtKB">
        <authorList>
            <consortium name="Ensembl"/>
        </authorList>
    </citation>
    <scope>IDENTIFICATION</scope>
</reference>
<evidence type="ECO:0000313" key="3">
    <source>
        <dbReference type="Proteomes" id="UP000314981"/>
    </source>
</evidence>
<feature type="compositionally biased region" description="Polar residues" evidence="1">
    <location>
        <begin position="61"/>
        <end position="71"/>
    </location>
</feature>
<reference evidence="3 4" key="1">
    <citation type="submission" date="2018-11" db="EMBL/GenBank/DDBJ databases">
        <title>Haplotype-resolved cattle genomes.</title>
        <authorList>
            <person name="Low W.Y."/>
            <person name="Tearle R."/>
            <person name="Bickhart D.M."/>
            <person name="Rosen B.D."/>
            <person name="Koren S."/>
            <person name="Rhie A."/>
            <person name="Hiendleder S."/>
            <person name="Phillippy A.M."/>
            <person name="Smith T.P.L."/>
            <person name="Williams J.L."/>
        </authorList>
    </citation>
    <scope>NUCLEOTIDE SEQUENCE [LARGE SCALE GENOMIC DNA]</scope>
</reference>
<dbReference type="Proteomes" id="UP000429181">
    <property type="component" value="Chromosome 18"/>
</dbReference>
<feature type="compositionally biased region" description="Low complexity" evidence="1">
    <location>
        <begin position="188"/>
        <end position="204"/>
    </location>
</feature>
<proteinExistence type="predicted"/>
<organism evidence="2 4">
    <name type="scientific">Bos indicus x Bos taurus</name>
    <name type="common">Hybrid cattle</name>
    <dbReference type="NCBI Taxonomy" id="30522"/>
    <lineage>
        <taxon>Eukaryota</taxon>
        <taxon>Metazoa</taxon>
        <taxon>Chordata</taxon>
        <taxon>Craniata</taxon>
        <taxon>Vertebrata</taxon>
        <taxon>Euteleostomi</taxon>
        <taxon>Mammalia</taxon>
        <taxon>Eutheria</taxon>
        <taxon>Laurasiatheria</taxon>
        <taxon>Artiodactyla</taxon>
        <taxon>Ruminantia</taxon>
        <taxon>Pecora</taxon>
        <taxon>Bovidae</taxon>
        <taxon>Bovinae</taxon>
        <taxon>Bos</taxon>
    </lineage>
</organism>
<dbReference type="GeneTree" id="ENSGT00950000186085"/>
<evidence type="ECO:0000313" key="2">
    <source>
        <dbReference type="Ensembl" id="ENSBIXP00005044405.1"/>
    </source>
</evidence>
<keyword evidence="3" id="KW-1185">Reference proteome</keyword>
<dbReference type="Ensembl" id="ENSBIXT00005041682.1">
    <property type="protein sequence ID" value="ENSBIXP00005044405.1"/>
    <property type="gene ID" value="ENSBIXG00005028232.1"/>
</dbReference>